<organism evidence="1 2">
    <name type="scientific">Paenibacillus harenae</name>
    <dbReference type="NCBI Taxonomy" id="306543"/>
    <lineage>
        <taxon>Bacteria</taxon>
        <taxon>Bacillati</taxon>
        <taxon>Bacillota</taxon>
        <taxon>Bacilli</taxon>
        <taxon>Bacillales</taxon>
        <taxon>Paenibacillaceae</taxon>
        <taxon>Paenibacillus</taxon>
    </lineage>
</organism>
<gene>
    <name evidence="1" type="ORF">J2T15_000026</name>
</gene>
<comment type="caution">
    <text evidence="1">The sequence shown here is derived from an EMBL/GenBank/DDBJ whole genome shotgun (WGS) entry which is preliminary data.</text>
</comment>
<name>A0ABT9TTD5_PAEHA</name>
<dbReference type="EMBL" id="JAUSSU010000001">
    <property type="protein sequence ID" value="MDQ0110610.1"/>
    <property type="molecule type" value="Genomic_DNA"/>
</dbReference>
<evidence type="ECO:0000313" key="2">
    <source>
        <dbReference type="Proteomes" id="UP001229346"/>
    </source>
</evidence>
<dbReference type="RefSeq" id="WP_307199848.1">
    <property type="nucleotide sequence ID" value="NZ_JAUSSU010000001.1"/>
</dbReference>
<dbReference type="Proteomes" id="UP001229346">
    <property type="component" value="Unassembled WGS sequence"/>
</dbReference>
<accession>A0ABT9TTD5</accession>
<protein>
    <submittedName>
        <fullName evidence="1">Uncharacterized protein</fullName>
    </submittedName>
</protein>
<sequence length="66" mass="8064">MQSYFGYYEEEQYAIFQDMKYMNMLRECSWGLLHSGLAKKQVNNSLDYYKHAKHLIERLQQGFNQF</sequence>
<reference evidence="1 2" key="1">
    <citation type="submission" date="2023-07" db="EMBL/GenBank/DDBJ databases">
        <title>Sorghum-associated microbial communities from plants grown in Nebraska, USA.</title>
        <authorList>
            <person name="Schachtman D."/>
        </authorList>
    </citation>
    <scope>NUCLEOTIDE SEQUENCE [LARGE SCALE GENOMIC DNA]</scope>
    <source>
        <strain evidence="1 2">CC482</strain>
    </source>
</reference>
<proteinExistence type="predicted"/>
<keyword evidence="2" id="KW-1185">Reference proteome</keyword>
<evidence type="ECO:0000313" key="1">
    <source>
        <dbReference type="EMBL" id="MDQ0110610.1"/>
    </source>
</evidence>